<evidence type="ECO:0000256" key="2">
    <source>
        <dbReference type="ARBA" id="ARBA00022737"/>
    </source>
</evidence>
<protein>
    <recommendedName>
        <fullName evidence="9">MYND-type domain-containing protein</fullName>
    </recommendedName>
</protein>
<evidence type="ECO:0000313" key="10">
    <source>
        <dbReference type="EMBL" id="KAF0974062.1"/>
    </source>
</evidence>
<sequence>MSENQQNILSSSDPKHHHEGCSHDDHHEHHHHESCGHEHHHEHDEHCTHEHHHEHQHQHGEACTHEHHHEDENCGHHHHHHHHYHHHHHEGCSHDHDHDHHHHHHGHDHHHHIQIMPYANEHNNKKIVKSFSPLILACLRNDTKLALKLLTPGNVNDRTVDNFTPLHFAMMNGNSVLVEKLIEAGARLDKRTLTHDGMTPLILGIREGHVEAIKTFLECAKKKLESGNNPRNLTIQSLVNQGNLFGETPLHYVCKMFMVLSRALEIAKILVEEYGADVNATAIGMLKQTPLTTFALTVPPESTIPMMKNISLHVSRDFRQLAKLIESHNGKATENEAPEDPLLILGPNVPKIIGPPGVPSQLFAHHRDMANRKMEVDFGGAYWSYGCLECFYMGKKPRVGLAVDLLIPFTKTQKGLNATVMQGIIHKVNYANSEKKSMHYEDLIDLETGARASFVATAVVMAGHLERLSDIFPGEYEVTVEWHPEYSREHPWVVTRIFQKDEKSDSIVDLARDAHQAELENGRSVLPNTKPHRCTVVRGLEDEHGSHHHDLPPRVMVEVELYSPYKICVINYAPDEIDPNGSSDAQMVDDTNFNNMLAQVVQTGAELIRRGKPQIDIIVDGKKLNVMEMLKNQLKKQLQQGTPASATATKGVEKTNRVDRCANCNKAGTKTNPLKRCSACQSVFYCSSKCQVEHWPKHKETCLAKRKKK</sequence>
<dbReference type="Pfam" id="PF01753">
    <property type="entry name" value="zf-MYND"/>
    <property type="match status" value="1"/>
</dbReference>
<feature type="region of interest" description="Disordered" evidence="8">
    <location>
        <begin position="69"/>
        <end position="112"/>
    </location>
</feature>
<evidence type="ECO:0000256" key="6">
    <source>
        <dbReference type="PROSITE-ProRule" id="PRU00023"/>
    </source>
</evidence>
<dbReference type="SMART" id="SM00248">
    <property type="entry name" value="ANK"/>
    <property type="match status" value="4"/>
</dbReference>
<dbReference type="VEuPathDB" id="AmoebaDB:FDP41_006672"/>
<dbReference type="PROSITE" id="PS01360">
    <property type="entry name" value="ZF_MYND_1"/>
    <property type="match status" value="1"/>
</dbReference>
<evidence type="ECO:0000256" key="5">
    <source>
        <dbReference type="ARBA" id="ARBA00023043"/>
    </source>
</evidence>
<keyword evidence="1" id="KW-0479">Metal-binding</keyword>
<keyword evidence="3 7" id="KW-0863">Zinc-finger</keyword>
<name>A0A6A5BGX7_NAEFO</name>
<feature type="compositionally biased region" description="Basic and acidic residues" evidence="8">
    <location>
        <begin position="13"/>
        <end position="38"/>
    </location>
</feature>
<proteinExistence type="predicted"/>
<evidence type="ECO:0000256" key="1">
    <source>
        <dbReference type="ARBA" id="ARBA00022723"/>
    </source>
</evidence>
<dbReference type="VEuPathDB" id="AmoebaDB:NF0106720"/>
<dbReference type="OMA" id="HHEGCSH"/>
<feature type="region of interest" description="Disordered" evidence="8">
    <location>
        <begin position="1"/>
        <end position="38"/>
    </location>
</feature>
<comment type="caution">
    <text evidence="10">The sequence shown here is derived from an EMBL/GenBank/DDBJ whole genome shotgun (WGS) entry which is preliminary data.</text>
</comment>
<feature type="domain" description="MYND-type" evidence="9">
    <location>
        <begin position="661"/>
        <end position="702"/>
    </location>
</feature>
<keyword evidence="11" id="KW-1185">Reference proteome</keyword>
<feature type="compositionally biased region" description="Basic residues" evidence="8">
    <location>
        <begin position="76"/>
        <end position="89"/>
    </location>
</feature>
<keyword evidence="4" id="KW-0862">Zinc</keyword>
<dbReference type="SUPFAM" id="SSF48403">
    <property type="entry name" value="Ankyrin repeat"/>
    <property type="match status" value="1"/>
</dbReference>
<feature type="compositionally biased region" description="Polar residues" evidence="8">
    <location>
        <begin position="1"/>
        <end position="12"/>
    </location>
</feature>
<evidence type="ECO:0000256" key="3">
    <source>
        <dbReference type="ARBA" id="ARBA00022771"/>
    </source>
</evidence>
<dbReference type="PANTHER" id="PTHR24198">
    <property type="entry name" value="ANKYRIN REPEAT AND PROTEIN KINASE DOMAIN-CONTAINING PROTEIN"/>
    <property type="match status" value="1"/>
</dbReference>
<dbReference type="Gene3D" id="1.25.40.20">
    <property type="entry name" value="Ankyrin repeat-containing domain"/>
    <property type="match status" value="2"/>
</dbReference>
<feature type="compositionally biased region" description="Basic residues" evidence="8">
    <location>
        <begin position="99"/>
        <end position="112"/>
    </location>
</feature>
<gene>
    <name evidence="10" type="ORF">FDP41_006672</name>
</gene>
<reference evidence="10 11" key="1">
    <citation type="journal article" date="2019" name="Sci. Rep.">
        <title>Nanopore sequencing improves the draft genome of the human pathogenic amoeba Naegleria fowleri.</title>
        <authorList>
            <person name="Liechti N."/>
            <person name="Schurch N."/>
            <person name="Bruggmann R."/>
            <person name="Wittwer M."/>
        </authorList>
    </citation>
    <scope>NUCLEOTIDE SEQUENCE [LARGE SCALE GENOMIC DNA]</scope>
    <source>
        <strain evidence="10 11">ATCC 30894</strain>
    </source>
</reference>
<dbReference type="SUPFAM" id="SSF144232">
    <property type="entry name" value="HIT/MYND zinc finger-like"/>
    <property type="match status" value="1"/>
</dbReference>
<dbReference type="EMBL" id="VFQX01000053">
    <property type="protein sequence ID" value="KAF0974062.1"/>
    <property type="molecule type" value="Genomic_DNA"/>
</dbReference>
<dbReference type="InterPro" id="IPR002893">
    <property type="entry name" value="Znf_MYND"/>
</dbReference>
<dbReference type="Proteomes" id="UP000444721">
    <property type="component" value="Unassembled WGS sequence"/>
</dbReference>
<evidence type="ECO:0000313" key="11">
    <source>
        <dbReference type="Proteomes" id="UP000444721"/>
    </source>
</evidence>
<dbReference type="AlphaFoldDB" id="A0A6A5BGX7"/>
<feature type="repeat" description="ANK" evidence="6">
    <location>
        <begin position="161"/>
        <end position="193"/>
    </location>
</feature>
<dbReference type="Gene3D" id="6.10.140.2220">
    <property type="match status" value="1"/>
</dbReference>
<dbReference type="GO" id="GO:0008270">
    <property type="term" value="F:zinc ion binding"/>
    <property type="evidence" value="ECO:0007669"/>
    <property type="project" value="UniProtKB-KW"/>
</dbReference>
<dbReference type="VEuPathDB" id="AmoebaDB:NfTy_074470"/>
<accession>A0A6A5BGX7</accession>
<dbReference type="GeneID" id="68113890"/>
<dbReference type="PROSITE" id="PS50297">
    <property type="entry name" value="ANK_REP_REGION"/>
    <property type="match status" value="1"/>
</dbReference>
<organism evidence="10 11">
    <name type="scientific">Naegleria fowleri</name>
    <name type="common">Brain eating amoeba</name>
    <dbReference type="NCBI Taxonomy" id="5763"/>
    <lineage>
        <taxon>Eukaryota</taxon>
        <taxon>Discoba</taxon>
        <taxon>Heterolobosea</taxon>
        <taxon>Tetramitia</taxon>
        <taxon>Eutetramitia</taxon>
        <taxon>Vahlkampfiidae</taxon>
        <taxon>Naegleria</taxon>
    </lineage>
</organism>
<dbReference type="PANTHER" id="PTHR24198:SF165">
    <property type="entry name" value="ANKYRIN REPEAT-CONTAINING PROTEIN-RELATED"/>
    <property type="match status" value="1"/>
</dbReference>
<dbReference type="Pfam" id="PF12796">
    <property type="entry name" value="Ank_2"/>
    <property type="match status" value="1"/>
</dbReference>
<dbReference type="PROSITE" id="PS50088">
    <property type="entry name" value="ANK_REPEAT"/>
    <property type="match status" value="1"/>
</dbReference>
<dbReference type="PROSITE" id="PS50865">
    <property type="entry name" value="ZF_MYND_2"/>
    <property type="match status" value="1"/>
</dbReference>
<evidence type="ECO:0000256" key="8">
    <source>
        <dbReference type="SAM" id="MobiDB-lite"/>
    </source>
</evidence>
<dbReference type="Pfam" id="PF00023">
    <property type="entry name" value="Ank"/>
    <property type="match status" value="1"/>
</dbReference>
<keyword evidence="5 6" id="KW-0040">ANK repeat</keyword>
<keyword evidence="2" id="KW-0677">Repeat</keyword>
<dbReference type="InterPro" id="IPR002110">
    <property type="entry name" value="Ankyrin_rpt"/>
</dbReference>
<dbReference type="InterPro" id="IPR036770">
    <property type="entry name" value="Ankyrin_rpt-contain_sf"/>
</dbReference>
<evidence type="ECO:0000256" key="4">
    <source>
        <dbReference type="ARBA" id="ARBA00022833"/>
    </source>
</evidence>
<dbReference type="RefSeq" id="XP_044558775.1">
    <property type="nucleotide sequence ID" value="XM_044710332.1"/>
</dbReference>
<evidence type="ECO:0000256" key="7">
    <source>
        <dbReference type="PROSITE-ProRule" id="PRU00134"/>
    </source>
</evidence>
<evidence type="ECO:0000259" key="9">
    <source>
        <dbReference type="PROSITE" id="PS50865"/>
    </source>
</evidence>
<dbReference type="OrthoDB" id="432970at2759"/>